<gene>
    <name evidence="2" type="ORF">B5807_06791</name>
</gene>
<dbReference type="InParanoid" id="A0A1Y2LZC5"/>
<feature type="coiled-coil region" evidence="1">
    <location>
        <begin position="432"/>
        <end position="459"/>
    </location>
</feature>
<keyword evidence="1" id="KW-0175">Coiled coil</keyword>
<evidence type="ECO:0000256" key="1">
    <source>
        <dbReference type="SAM" id="Coils"/>
    </source>
</evidence>
<evidence type="ECO:0000313" key="3">
    <source>
        <dbReference type="Proteomes" id="UP000193240"/>
    </source>
</evidence>
<evidence type="ECO:0000313" key="2">
    <source>
        <dbReference type="EMBL" id="OSS48889.1"/>
    </source>
</evidence>
<name>A0A1Y2LZC5_EPING</name>
<dbReference type="EMBL" id="KZ107845">
    <property type="protein sequence ID" value="OSS48889.1"/>
    <property type="molecule type" value="Genomic_DNA"/>
</dbReference>
<organism evidence="2 3">
    <name type="scientific">Epicoccum nigrum</name>
    <name type="common">Soil fungus</name>
    <name type="synonym">Epicoccum purpurascens</name>
    <dbReference type="NCBI Taxonomy" id="105696"/>
    <lineage>
        <taxon>Eukaryota</taxon>
        <taxon>Fungi</taxon>
        <taxon>Dikarya</taxon>
        <taxon>Ascomycota</taxon>
        <taxon>Pezizomycotina</taxon>
        <taxon>Dothideomycetes</taxon>
        <taxon>Pleosporomycetidae</taxon>
        <taxon>Pleosporales</taxon>
        <taxon>Pleosporineae</taxon>
        <taxon>Didymellaceae</taxon>
        <taxon>Epicoccum</taxon>
    </lineage>
</organism>
<accession>A0A1Y2LZC5</accession>
<keyword evidence="3" id="KW-1185">Reference proteome</keyword>
<dbReference type="Proteomes" id="UP000193240">
    <property type="component" value="Unassembled WGS sequence"/>
</dbReference>
<reference evidence="2 3" key="1">
    <citation type="journal article" date="2017" name="Genome Announc.">
        <title>Genome sequence of the saprophytic ascomycete Epicoccum nigrum ICMP 19927 strain isolated from New Zealand.</title>
        <authorList>
            <person name="Fokin M."/>
            <person name="Fleetwood D."/>
            <person name="Weir B.S."/>
            <person name="Villas-Boas S.G."/>
        </authorList>
    </citation>
    <scope>NUCLEOTIDE SEQUENCE [LARGE SCALE GENOMIC DNA]</scope>
    <source>
        <strain evidence="2 3">ICMP 19927</strain>
    </source>
</reference>
<sequence length="526" mass="60392">MQKKSRNTREDTSDATYRCRDSSAVPSLSDLSIDSEEIKELTSAEASQAGITLPLHASLLNIARERVECPGWDYALLLEELGYYGLIDTAYQECMTAQQLHPFKQHNAFCHLYEWKEKGTSILADIPLAVLQALVDGSLPRKVNDPSPEDMDVFYHFDRKNLEQYYKKSDVDVSYWITRQHDNGNFVPVIYARILHDAKGRSPTPAQLLQVADYLHNYVSGNPLHDSICAEIDNQIKPGTSSEADIRNGRHKFLKGKPDRAQVIVTFATALQTVLRDVDRNVHNQPWNRNLKYIGYTDNASARSSQHDYQTSSWLMDLFTHVCRLLFEEKNKPVFQFQSYTLAYLISFSECELAEELLCRIGGGYYYGGLGFNLQNAGLSVQSSKLTSNHFLEAVCQWRALAESRYSNKEWERQGWSDYNTFDAKYQQICEEKDSRVEVEALEKEIEALEAESDELERNRTPITDLYGAVESNLEILDRLESLPNYRDALFVERIRKRIVDKAKIDTQQKHWNEDLCGHNITSVHV</sequence>
<proteinExistence type="predicted"/>
<dbReference type="AlphaFoldDB" id="A0A1Y2LZC5"/>
<protein>
    <submittedName>
        <fullName evidence="2">Uncharacterized protein</fullName>
    </submittedName>
</protein>